<feature type="compositionally biased region" description="Polar residues" evidence="1">
    <location>
        <begin position="1"/>
        <end position="17"/>
    </location>
</feature>
<feature type="domain" description="AAA+ ATPase" evidence="2">
    <location>
        <begin position="182"/>
        <end position="329"/>
    </location>
</feature>
<evidence type="ECO:0000313" key="3">
    <source>
        <dbReference type="EMBL" id="RZD16403.1"/>
    </source>
</evidence>
<accession>A0A519BGL0</accession>
<dbReference type="SMART" id="SM00382">
    <property type="entry name" value="AAA"/>
    <property type="match status" value="1"/>
</dbReference>
<dbReference type="SUPFAM" id="SSF52540">
    <property type="entry name" value="P-loop containing nucleoside triphosphate hydrolases"/>
    <property type="match status" value="1"/>
</dbReference>
<gene>
    <name evidence="3" type="ORF">EVJ46_05085</name>
</gene>
<evidence type="ECO:0000256" key="1">
    <source>
        <dbReference type="SAM" id="MobiDB-lite"/>
    </source>
</evidence>
<dbReference type="Pfam" id="PF05673">
    <property type="entry name" value="DUF815"/>
    <property type="match status" value="1"/>
</dbReference>
<dbReference type="EMBL" id="SGBC01000002">
    <property type="protein sequence ID" value="RZD16403.1"/>
    <property type="molecule type" value="Genomic_DNA"/>
</dbReference>
<protein>
    <submittedName>
        <fullName evidence="3">DUF815 domain-containing protein</fullName>
    </submittedName>
</protein>
<dbReference type="Gene3D" id="3.40.50.300">
    <property type="entry name" value="P-loop containing nucleotide triphosphate hydrolases"/>
    <property type="match status" value="1"/>
</dbReference>
<evidence type="ECO:0000259" key="2">
    <source>
        <dbReference type="SMART" id="SM00382"/>
    </source>
</evidence>
<dbReference type="PANTHER" id="PTHR42935">
    <property type="entry name" value="SLR0930 PROTEIN"/>
    <property type="match status" value="1"/>
</dbReference>
<evidence type="ECO:0000313" key="4">
    <source>
        <dbReference type="Proteomes" id="UP000316562"/>
    </source>
</evidence>
<sequence>MKRSDNLNSRQNGSINSIDFPVEKAGTDNKEQNNNTLNNILRSFQEEFKITNKLIYNIHNSFLQFNEKFNLLIELLQASNQASSAINNDNDNEQNINKINNISNINNNNNINSQNLEVLNCILFDKNNLKNSGSFKFLKTDSKYILKPIKNINSLAISDFIGIDDIIKEVFKNTFKFASGKPANNVLLWGDRGTGKSSLIRAITKSFNDEPYVDKIKFIEIVEDTAELIYELISMIKDEPYRFILFFDDIAFDADSLFYKKLKSILDGGLDELPENVIIYATSNKRHLTTEKFASSNNVENFIHPEQEYEEGLSLSDRFGLSFGLYSFDQETYLRIVEMYLKQYDLGISTLNLNQIRKEAVNFAAIKGSRSGRTAKQFAISLLKDN</sequence>
<dbReference type="InterPro" id="IPR008533">
    <property type="entry name" value="DUF815"/>
</dbReference>
<reference evidence="3 4" key="1">
    <citation type="journal article" date="2019" name="ISME J.">
        <title>Insights into ecological role of a new deltaproteobacterial order Candidatus Acidulodesulfobacterales by metagenomics and metatranscriptomics.</title>
        <authorList>
            <person name="Tan S."/>
            <person name="Liu J."/>
            <person name="Fang Y."/>
            <person name="Hedlund B.P."/>
            <person name="Lian Z.H."/>
            <person name="Huang L.Y."/>
            <person name="Li J.T."/>
            <person name="Huang L.N."/>
            <person name="Li W.J."/>
            <person name="Jiang H.C."/>
            <person name="Dong H.L."/>
            <person name="Shu W.S."/>
        </authorList>
    </citation>
    <scope>NUCLEOTIDE SEQUENCE [LARGE SCALE GENOMIC DNA]</scope>
    <source>
        <strain evidence="3">AP2</strain>
    </source>
</reference>
<dbReference type="PANTHER" id="PTHR42935:SF1">
    <property type="entry name" value="SLR0930 PROTEIN"/>
    <property type="match status" value="1"/>
</dbReference>
<name>A0A519BGL0_ACIG2</name>
<dbReference type="AlphaFoldDB" id="A0A519BGL0"/>
<dbReference type="InterPro" id="IPR027417">
    <property type="entry name" value="P-loop_NTPase"/>
</dbReference>
<dbReference type="Proteomes" id="UP000316562">
    <property type="component" value="Unassembled WGS sequence"/>
</dbReference>
<comment type="caution">
    <text evidence="3">The sequence shown here is derived from an EMBL/GenBank/DDBJ whole genome shotgun (WGS) entry which is preliminary data.</text>
</comment>
<feature type="region of interest" description="Disordered" evidence="1">
    <location>
        <begin position="1"/>
        <end position="34"/>
    </location>
</feature>
<dbReference type="InterPro" id="IPR003593">
    <property type="entry name" value="AAA+_ATPase"/>
</dbReference>
<organism evidence="3 4">
    <name type="scientific">Acididesulfobacter guangdongensis</name>
    <dbReference type="NCBI Taxonomy" id="2597225"/>
    <lineage>
        <taxon>Bacteria</taxon>
        <taxon>Deltaproteobacteria</taxon>
        <taxon>Candidatus Acidulodesulfobacterales</taxon>
        <taxon>Candidatus Acididesulfobacter</taxon>
    </lineage>
</organism>
<feature type="compositionally biased region" description="Basic and acidic residues" evidence="1">
    <location>
        <begin position="21"/>
        <end position="31"/>
    </location>
</feature>
<proteinExistence type="predicted"/>